<dbReference type="PANTHER" id="PTHR47926:SF490">
    <property type="entry name" value="REPEAT-LIKE SUPERFAMILY PROTEIN, PUTATIVE-RELATED"/>
    <property type="match status" value="1"/>
</dbReference>
<evidence type="ECO:0000256" key="2">
    <source>
        <dbReference type="ARBA" id="ARBA00022737"/>
    </source>
</evidence>
<dbReference type="Pfam" id="PF20431">
    <property type="entry name" value="E_motif"/>
    <property type="match status" value="1"/>
</dbReference>
<evidence type="ECO:0000259" key="4">
    <source>
        <dbReference type="Pfam" id="PF14432"/>
    </source>
</evidence>
<keyword evidence="2" id="KW-0677">Repeat</keyword>
<dbReference type="Pfam" id="PF01535">
    <property type="entry name" value="PPR"/>
    <property type="match status" value="2"/>
</dbReference>
<proteinExistence type="inferred from homology"/>
<dbReference type="Proteomes" id="UP000436088">
    <property type="component" value="Unassembled WGS sequence"/>
</dbReference>
<feature type="repeat" description="PPR" evidence="3">
    <location>
        <begin position="22"/>
        <end position="56"/>
    </location>
</feature>
<dbReference type="PANTHER" id="PTHR47926">
    <property type="entry name" value="PENTATRICOPEPTIDE REPEAT-CONTAINING PROTEIN"/>
    <property type="match status" value="1"/>
</dbReference>
<dbReference type="InterPro" id="IPR002885">
    <property type="entry name" value="PPR_rpt"/>
</dbReference>
<keyword evidence="6" id="KW-1185">Reference proteome</keyword>
<dbReference type="GO" id="GO:0008270">
    <property type="term" value="F:zinc ion binding"/>
    <property type="evidence" value="ECO:0007669"/>
    <property type="project" value="InterPro"/>
</dbReference>
<evidence type="ECO:0000313" key="5">
    <source>
        <dbReference type="EMBL" id="KAE8684201.1"/>
    </source>
</evidence>
<evidence type="ECO:0000313" key="6">
    <source>
        <dbReference type="Proteomes" id="UP000436088"/>
    </source>
</evidence>
<dbReference type="InterPro" id="IPR046848">
    <property type="entry name" value="E_motif"/>
</dbReference>
<dbReference type="Gene3D" id="1.25.40.10">
    <property type="entry name" value="Tetratricopeptide repeat domain"/>
    <property type="match status" value="1"/>
</dbReference>
<dbReference type="AlphaFoldDB" id="A0A6A2YXD5"/>
<dbReference type="InterPro" id="IPR011990">
    <property type="entry name" value="TPR-like_helical_dom_sf"/>
</dbReference>
<sequence>MYAKCGDIDGAWKLLREAKDRVVGMWSTIMAGFGMHGCGKEALELLSEMERVGVRPNDITFVALLHACSHAGLVEEGMLMFDKMVHEFELVPKIEHYCCMVDLLGPAGHLDEAYEIIKSTLIRENAIIWSTLLAACKLPQNAILGEIAARQLVHQEPQHCGYNVSISNIYAIANRWNDVALVRKAMKNKGMRKEPGLSCIELKEAGYRADTSAVLKNIDEEEKETALNYHSEKLEMAFGLISTAPGTPIRIVKNLSFAFTTSEKEPVPVEITGSTTVEHSLDLHLMHSAQ</sequence>
<feature type="repeat" description="PPR" evidence="3">
    <location>
        <begin position="57"/>
        <end position="87"/>
    </location>
</feature>
<comment type="similarity">
    <text evidence="1">Belongs to the PPR family. PCMP-H subfamily.</text>
</comment>
<dbReference type="GO" id="GO:0003723">
    <property type="term" value="F:RNA binding"/>
    <property type="evidence" value="ECO:0007669"/>
    <property type="project" value="InterPro"/>
</dbReference>
<dbReference type="GO" id="GO:0009451">
    <property type="term" value="P:RNA modification"/>
    <property type="evidence" value="ECO:0007669"/>
    <property type="project" value="InterPro"/>
</dbReference>
<organism evidence="5 6">
    <name type="scientific">Hibiscus syriacus</name>
    <name type="common">Rose of Sharon</name>
    <dbReference type="NCBI Taxonomy" id="106335"/>
    <lineage>
        <taxon>Eukaryota</taxon>
        <taxon>Viridiplantae</taxon>
        <taxon>Streptophyta</taxon>
        <taxon>Embryophyta</taxon>
        <taxon>Tracheophyta</taxon>
        <taxon>Spermatophyta</taxon>
        <taxon>Magnoliopsida</taxon>
        <taxon>eudicotyledons</taxon>
        <taxon>Gunneridae</taxon>
        <taxon>Pentapetalae</taxon>
        <taxon>rosids</taxon>
        <taxon>malvids</taxon>
        <taxon>Malvales</taxon>
        <taxon>Malvaceae</taxon>
        <taxon>Malvoideae</taxon>
        <taxon>Hibiscus</taxon>
    </lineage>
</organism>
<protein>
    <recommendedName>
        <fullName evidence="4">DYW domain-containing protein</fullName>
    </recommendedName>
</protein>
<dbReference type="PROSITE" id="PS51375">
    <property type="entry name" value="PPR"/>
    <property type="match status" value="2"/>
</dbReference>
<dbReference type="FunFam" id="1.25.40.10:FF:000184">
    <property type="entry name" value="Pentatricopeptide repeat-containing protein, chloroplastic"/>
    <property type="match status" value="1"/>
</dbReference>
<feature type="domain" description="DYW" evidence="4">
    <location>
        <begin position="206"/>
        <end position="256"/>
    </location>
</feature>
<reference evidence="5" key="1">
    <citation type="submission" date="2019-09" db="EMBL/GenBank/DDBJ databases">
        <title>Draft genome information of white flower Hibiscus syriacus.</title>
        <authorList>
            <person name="Kim Y.-M."/>
        </authorList>
    </citation>
    <scope>NUCLEOTIDE SEQUENCE [LARGE SCALE GENOMIC DNA]</scope>
    <source>
        <strain evidence="5">YM2019G1</strain>
    </source>
</reference>
<accession>A0A6A2YXD5</accession>
<dbReference type="Pfam" id="PF13041">
    <property type="entry name" value="PPR_2"/>
    <property type="match status" value="1"/>
</dbReference>
<evidence type="ECO:0000256" key="1">
    <source>
        <dbReference type="ARBA" id="ARBA00006643"/>
    </source>
</evidence>
<name>A0A6A2YXD5_HIBSY</name>
<dbReference type="Pfam" id="PF14432">
    <property type="entry name" value="DYW_deaminase"/>
    <property type="match status" value="1"/>
</dbReference>
<evidence type="ECO:0000256" key="3">
    <source>
        <dbReference type="PROSITE-ProRule" id="PRU00708"/>
    </source>
</evidence>
<dbReference type="NCBIfam" id="TIGR00756">
    <property type="entry name" value="PPR"/>
    <property type="match status" value="2"/>
</dbReference>
<dbReference type="EMBL" id="VEPZ02001248">
    <property type="protein sequence ID" value="KAE8684201.1"/>
    <property type="molecule type" value="Genomic_DNA"/>
</dbReference>
<dbReference type="InterPro" id="IPR032867">
    <property type="entry name" value="DYW_dom"/>
</dbReference>
<gene>
    <name evidence="5" type="ORF">F3Y22_tig00111151pilonHSYRG00264</name>
</gene>
<comment type="caution">
    <text evidence="5">The sequence shown here is derived from an EMBL/GenBank/DDBJ whole genome shotgun (WGS) entry which is preliminary data.</text>
</comment>
<dbReference type="InterPro" id="IPR046960">
    <property type="entry name" value="PPR_At4g14850-like_plant"/>
</dbReference>